<dbReference type="RefSeq" id="WP_303494292.1">
    <property type="nucleotide sequence ID" value="NZ_JAUOPJ010000002.1"/>
</dbReference>
<feature type="transmembrane region" description="Helical" evidence="7">
    <location>
        <begin position="92"/>
        <end position="111"/>
    </location>
</feature>
<dbReference type="PANTHER" id="PTHR30047">
    <property type="entry name" value="HIGH-AFFINITY CHOLINE TRANSPORT PROTEIN-RELATED"/>
    <property type="match status" value="1"/>
</dbReference>
<feature type="transmembrane region" description="Helical" evidence="7">
    <location>
        <begin position="368"/>
        <end position="386"/>
    </location>
</feature>
<keyword evidence="4 7" id="KW-0812">Transmembrane</keyword>
<evidence type="ECO:0000313" key="8">
    <source>
        <dbReference type="EMBL" id="MDO6456130.1"/>
    </source>
</evidence>
<feature type="transmembrane region" description="Helical" evidence="7">
    <location>
        <begin position="14"/>
        <end position="32"/>
    </location>
</feature>
<organism evidence="8 9">
    <name type="scientific">Celeribacter halophilus</name>
    <dbReference type="NCBI Taxonomy" id="576117"/>
    <lineage>
        <taxon>Bacteria</taxon>
        <taxon>Pseudomonadati</taxon>
        <taxon>Pseudomonadota</taxon>
        <taxon>Alphaproteobacteria</taxon>
        <taxon>Rhodobacterales</taxon>
        <taxon>Roseobacteraceae</taxon>
        <taxon>Celeribacter</taxon>
    </lineage>
</organism>
<dbReference type="GO" id="GO:0022857">
    <property type="term" value="F:transmembrane transporter activity"/>
    <property type="evidence" value="ECO:0007669"/>
    <property type="project" value="InterPro"/>
</dbReference>
<dbReference type="NCBIfam" id="TIGR00842">
    <property type="entry name" value="bcct"/>
    <property type="match status" value="1"/>
</dbReference>
<keyword evidence="6 7" id="KW-0472">Membrane</keyword>
<dbReference type="InterPro" id="IPR000060">
    <property type="entry name" value="BCCT_transptr"/>
</dbReference>
<comment type="caution">
    <text evidence="8">The sequence shown here is derived from an EMBL/GenBank/DDBJ whole genome shotgun (WGS) entry which is preliminary data.</text>
</comment>
<gene>
    <name evidence="8" type="ORF">Q4494_03485</name>
</gene>
<dbReference type="PANTHER" id="PTHR30047:SF12">
    <property type="entry name" value="BCCT-FAMILY TRANSPORTER"/>
    <property type="match status" value="1"/>
</dbReference>
<accession>A0AAW7XPS9</accession>
<feature type="transmembrane region" description="Helical" evidence="7">
    <location>
        <begin position="505"/>
        <end position="526"/>
    </location>
</feature>
<feature type="transmembrane region" description="Helical" evidence="7">
    <location>
        <begin position="475"/>
        <end position="493"/>
    </location>
</feature>
<feature type="transmembrane region" description="Helical" evidence="7">
    <location>
        <begin position="52"/>
        <end position="72"/>
    </location>
</feature>
<evidence type="ECO:0000256" key="3">
    <source>
        <dbReference type="ARBA" id="ARBA00022475"/>
    </source>
</evidence>
<name>A0AAW7XPS9_9RHOB</name>
<dbReference type="Pfam" id="PF02028">
    <property type="entry name" value="BCCT"/>
    <property type="match status" value="1"/>
</dbReference>
<feature type="transmembrane region" description="Helical" evidence="7">
    <location>
        <begin position="338"/>
        <end position="356"/>
    </location>
</feature>
<evidence type="ECO:0000313" key="9">
    <source>
        <dbReference type="Proteomes" id="UP001169823"/>
    </source>
</evidence>
<proteinExistence type="predicted"/>
<evidence type="ECO:0000256" key="1">
    <source>
        <dbReference type="ARBA" id="ARBA00004651"/>
    </source>
</evidence>
<dbReference type="AlphaFoldDB" id="A0AAW7XPS9"/>
<feature type="transmembrane region" description="Helical" evidence="7">
    <location>
        <begin position="265"/>
        <end position="283"/>
    </location>
</feature>
<feature type="transmembrane region" description="Helical" evidence="7">
    <location>
        <begin position="425"/>
        <end position="445"/>
    </location>
</feature>
<evidence type="ECO:0000256" key="5">
    <source>
        <dbReference type="ARBA" id="ARBA00022989"/>
    </source>
</evidence>
<keyword evidence="3" id="KW-1003">Cell membrane</keyword>
<sequence length="531" mass="57905">MEDIQTADPKVDKLIFGMAFIVILAFATPLVLWPAEGKALLGTALSWVTKTIGWMFLWFAIGALAVLLYFAFGKYANVRFGGAEATPEFSTLSWIAMLFCGGIGSSVMYWGTIEWAYYYAGPPFGVEPKSKDALEWAGAYGLFHWGVAAWSIYCLPALPLGYALWNRTKPSMRLSTACSGVIGHASEGFAGKLVDVMFMFGLIGGISTTIGLGTPMLSAGLSELLGIERTFMLDAAVICVWGGLFGFSVYTGLDKGIRILSDINVWLVGVLLGCAFLFGPKMFQLDMLTNSIGLFFEHYLSMSFNSDPVTKAENILAAQAAGETYVAASGTFSEWWTMFYWAWWIAYAPFMGLFVARISRGRTFQQLIAAELVAGTIGCWLFFAVLGNTSMFFQLDGTMDVSAMIANGQAPEAIIQTIKLLGDRIWPLGWLLVLVFVVLAFIFGATTMDSSAYTLAAVASQEDGVRHEPARWHRFLWAIVLACVALSLLYVGGKDTLSALQSASVVVAVPLVPILVMSVISLFKWLREDFA</sequence>
<feature type="transmembrane region" description="Helical" evidence="7">
    <location>
        <begin position="196"/>
        <end position="219"/>
    </location>
</feature>
<dbReference type="GO" id="GO:0005886">
    <property type="term" value="C:plasma membrane"/>
    <property type="evidence" value="ECO:0007669"/>
    <property type="project" value="UniProtKB-SubCell"/>
</dbReference>
<protein>
    <submittedName>
        <fullName evidence="8">BCCT family transporter</fullName>
    </submittedName>
</protein>
<dbReference type="Proteomes" id="UP001169823">
    <property type="component" value="Unassembled WGS sequence"/>
</dbReference>
<reference evidence="8" key="1">
    <citation type="submission" date="2023-07" db="EMBL/GenBank/DDBJ databases">
        <title>Genome content predicts the carbon catabolic preferences of heterotrophic bacteria.</title>
        <authorList>
            <person name="Gralka M."/>
        </authorList>
    </citation>
    <scope>NUCLEOTIDE SEQUENCE</scope>
    <source>
        <strain evidence="8">I2M02</strain>
    </source>
</reference>
<evidence type="ECO:0000256" key="7">
    <source>
        <dbReference type="SAM" id="Phobius"/>
    </source>
</evidence>
<evidence type="ECO:0000256" key="4">
    <source>
        <dbReference type="ARBA" id="ARBA00022692"/>
    </source>
</evidence>
<evidence type="ECO:0000256" key="2">
    <source>
        <dbReference type="ARBA" id="ARBA00022448"/>
    </source>
</evidence>
<comment type="subcellular location">
    <subcellularLocation>
        <location evidence="1">Cell membrane</location>
        <topology evidence="1">Multi-pass membrane protein</topology>
    </subcellularLocation>
</comment>
<keyword evidence="2" id="KW-0813">Transport</keyword>
<feature type="transmembrane region" description="Helical" evidence="7">
    <location>
        <begin position="142"/>
        <end position="165"/>
    </location>
</feature>
<dbReference type="EMBL" id="JAUOPJ010000002">
    <property type="protein sequence ID" value="MDO6456130.1"/>
    <property type="molecule type" value="Genomic_DNA"/>
</dbReference>
<feature type="transmembrane region" description="Helical" evidence="7">
    <location>
        <begin position="231"/>
        <end position="253"/>
    </location>
</feature>
<keyword evidence="5 7" id="KW-1133">Transmembrane helix</keyword>
<evidence type="ECO:0000256" key="6">
    <source>
        <dbReference type="ARBA" id="ARBA00023136"/>
    </source>
</evidence>